<dbReference type="EMBL" id="LR796176">
    <property type="protein sequence ID" value="CAB4123714.1"/>
    <property type="molecule type" value="Genomic_DNA"/>
</dbReference>
<evidence type="ECO:0000313" key="1">
    <source>
        <dbReference type="EMBL" id="CAB4121995.1"/>
    </source>
</evidence>
<proteinExistence type="predicted"/>
<evidence type="ECO:0000313" key="3">
    <source>
        <dbReference type="EMBL" id="CAB5219081.1"/>
    </source>
</evidence>
<dbReference type="EMBL" id="LR796152">
    <property type="protein sequence ID" value="CAB4121995.1"/>
    <property type="molecule type" value="Genomic_DNA"/>
</dbReference>
<gene>
    <name evidence="3" type="ORF">UFOVP220_31</name>
    <name evidence="1" type="ORF">UFOVP26_57</name>
    <name evidence="2" type="ORF">UFOVP44_40</name>
</gene>
<protein>
    <submittedName>
        <fullName evidence="3">Uncharacterized protein</fullName>
    </submittedName>
</protein>
<accession>A0A6J7WLV9</accession>
<sequence length="194" mass="21782">MNTKTQNAVNAIFNAVNASLDSRILNADNDNAKRELKQAKQLFSVHLATVMYSEKIDVENVASIIALNDKNNDNFFAQKALIKYFKLLKTLSQNIDNLDRYTRNYITSMLLLKDSATNEQIQKGMSKAIALNDTELSLRANQLHIATSTSSTQASSTRKMLQYANLISYDSKSKMQAFKDSATRDRLATIVKFA</sequence>
<reference evidence="3" key="1">
    <citation type="submission" date="2020-05" db="EMBL/GenBank/DDBJ databases">
        <authorList>
            <person name="Chiriac C."/>
            <person name="Salcher M."/>
            <person name="Ghai R."/>
            <person name="Kavagutti S V."/>
        </authorList>
    </citation>
    <scope>NUCLEOTIDE SEQUENCE</scope>
</reference>
<dbReference type="EMBL" id="LR798268">
    <property type="protein sequence ID" value="CAB5219081.1"/>
    <property type="molecule type" value="Genomic_DNA"/>
</dbReference>
<organism evidence="3">
    <name type="scientific">uncultured Caudovirales phage</name>
    <dbReference type="NCBI Taxonomy" id="2100421"/>
    <lineage>
        <taxon>Viruses</taxon>
        <taxon>Duplodnaviria</taxon>
        <taxon>Heunggongvirae</taxon>
        <taxon>Uroviricota</taxon>
        <taxon>Caudoviricetes</taxon>
        <taxon>Peduoviridae</taxon>
        <taxon>Maltschvirus</taxon>
        <taxon>Maltschvirus maltsch</taxon>
    </lineage>
</organism>
<evidence type="ECO:0000313" key="2">
    <source>
        <dbReference type="EMBL" id="CAB4123714.1"/>
    </source>
</evidence>
<name>A0A6J7WLV9_9CAUD</name>